<dbReference type="Proteomes" id="UP001228049">
    <property type="component" value="Unassembled WGS sequence"/>
</dbReference>
<keyword evidence="3" id="KW-1185">Reference proteome</keyword>
<evidence type="ECO:0000313" key="3">
    <source>
        <dbReference type="Proteomes" id="UP001228049"/>
    </source>
</evidence>
<gene>
    <name evidence="2" type="ORF">KUDE01_008636</name>
</gene>
<proteinExistence type="predicted"/>
<sequence length="67" mass="7253">MDGEATVYPSIPAYSIDRTSSKLAHSMPHHRAVTPPPHSSTCLAIIPLQPPDLSSREKRITTGSKCL</sequence>
<reference evidence="2" key="1">
    <citation type="submission" date="2023-04" db="EMBL/GenBank/DDBJ databases">
        <title>Chromosome-level genome of Chaenocephalus aceratus.</title>
        <authorList>
            <person name="Park H."/>
        </authorList>
    </citation>
    <scope>NUCLEOTIDE SEQUENCE</scope>
    <source>
        <strain evidence="2">DE</strain>
        <tissue evidence="2">Muscle</tissue>
    </source>
</reference>
<dbReference type="AlphaFoldDB" id="A0AAD9CQA7"/>
<feature type="region of interest" description="Disordered" evidence="1">
    <location>
        <begin position="22"/>
        <end position="41"/>
    </location>
</feature>
<name>A0AAD9CQA7_DISEL</name>
<organism evidence="2 3">
    <name type="scientific">Dissostichus eleginoides</name>
    <name type="common">Patagonian toothfish</name>
    <name type="synonym">Dissostichus amissus</name>
    <dbReference type="NCBI Taxonomy" id="100907"/>
    <lineage>
        <taxon>Eukaryota</taxon>
        <taxon>Metazoa</taxon>
        <taxon>Chordata</taxon>
        <taxon>Craniata</taxon>
        <taxon>Vertebrata</taxon>
        <taxon>Euteleostomi</taxon>
        <taxon>Actinopterygii</taxon>
        <taxon>Neopterygii</taxon>
        <taxon>Teleostei</taxon>
        <taxon>Neoteleostei</taxon>
        <taxon>Acanthomorphata</taxon>
        <taxon>Eupercaria</taxon>
        <taxon>Perciformes</taxon>
        <taxon>Notothenioidei</taxon>
        <taxon>Nototheniidae</taxon>
        <taxon>Dissostichus</taxon>
    </lineage>
</organism>
<protein>
    <submittedName>
        <fullName evidence="2">Structural maintenance of chromosomes protein 4</fullName>
    </submittedName>
</protein>
<dbReference type="EMBL" id="JASDAP010000001">
    <property type="protein sequence ID" value="KAK1906234.1"/>
    <property type="molecule type" value="Genomic_DNA"/>
</dbReference>
<comment type="caution">
    <text evidence="2">The sequence shown here is derived from an EMBL/GenBank/DDBJ whole genome shotgun (WGS) entry which is preliminary data.</text>
</comment>
<accession>A0AAD9CQA7</accession>
<evidence type="ECO:0000313" key="2">
    <source>
        <dbReference type="EMBL" id="KAK1906234.1"/>
    </source>
</evidence>
<evidence type="ECO:0000256" key="1">
    <source>
        <dbReference type="SAM" id="MobiDB-lite"/>
    </source>
</evidence>